<feature type="compositionally biased region" description="Low complexity" evidence="1">
    <location>
        <begin position="55"/>
        <end position="69"/>
    </location>
</feature>
<organism evidence="2 3">
    <name type="scientific">Perkinsus olseni</name>
    <name type="common">Perkinsus atlanticus</name>
    <dbReference type="NCBI Taxonomy" id="32597"/>
    <lineage>
        <taxon>Eukaryota</taxon>
        <taxon>Sar</taxon>
        <taxon>Alveolata</taxon>
        <taxon>Perkinsozoa</taxon>
        <taxon>Perkinsea</taxon>
        <taxon>Perkinsida</taxon>
        <taxon>Perkinsidae</taxon>
        <taxon>Perkinsus</taxon>
    </lineage>
</organism>
<dbReference type="AlphaFoldDB" id="A0A7J6RV51"/>
<keyword evidence="3" id="KW-1185">Reference proteome</keyword>
<dbReference type="EMBL" id="JABANO010022831">
    <property type="protein sequence ID" value="KAF4724537.1"/>
    <property type="molecule type" value="Genomic_DNA"/>
</dbReference>
<accession>A0A7J6RV51</accession>
<evidence type="ECO:0000256" key="1">
    <source>
        <dbReference type="SAM" id="MobiDB-lite"/>
    </source>
</evidence>
<evidence type="ECO:0000313" key="3">
    <source>
        <dbReference type="Proteomes" id="UP000553632"/>
    </source>
</evidence>
<gene>
    <name evidence="2" type="ORF">FOZ63_016363</name>
</gene>
<proteinExistence type="predicted"/>
<comment type="caution">
    <text evidence="2">The sequence shown here is derived from an EMBL/GenBank/DDBJ whole genome shotgun (WGS) entry which is preliminary data.</text>
</comment>
<evidence type="ECO:0000313" key="2">
    <source>
        <dbReference type="EMBL" id="KAF4724537.1"/>
    </source>
</evidence>
<sequence>RRQEFELLSSSRGSDVPFILDEGTCPYDRVIDAALQRLKHENFGQVVEPDTTMTSARPSVTSSATSSVPKRPPPVRRSTQESTPPPPPPPVEDVTMMTPPPPPLPVEDVRLPPPPSLPV</sequence>
<name>A0A7J6RV51_PEROL</name>
<protein>
    <submittedName>
        <fullName evidence="2">Uncharacterized protein</fullName>
    </submittedName>
</protein>
<feature type="region of interest" description="Disordered" evidence="1">
    <location>
        <begin position="42"/>
        <end position="119"/>
    </location>
</feature>
<feature type="compositionally biased region" description="Pro residues" evidence="1">
    <location>
        <begin position="98"/>
        <end position="119"/>
    </location>
</feature>
<reference evidence="2 3" key="1">
    <citation type="submission" date="2020-04" db="EMBL/GenBank/DDBJ databases">
        <title>Perkinsus olseni comparative genomics.</title>
        <authorList>
            <person name="Bogema D.R."/>
        </authorList>
    </citation>
    <scope>NUCLEOTIDE SEQUENCE [LARGE SCALE GENOMIC DNA]</scope>
    <source>
        <strain evidence="2 3">ATCC PRA-207</strain>
    </source>
</reference>
<feature type="non-terminal residue" evidence="2">
    <location>
        <position position="1"/>
    </location>
</feature>
<feature type="non-terminal residue" evidence="2">
    <location>
        <position position="119"/>
    </location>
</feature>
<dbReference type="Proteomes" id="UP000553632">
    <property type="component" value="Unassembled WGS sequence"/>
</dbReference>